<evidence type="ECO:0000256" key="5">
    <source>
        <dbReference type="ARBA" id="ARBA00022989"/>
    </source>
</evidence>
<dbReference type="Proteomes" id="UP000306509">
    <property type="component" value="Unassembled WGS sequence"/>
</dbReference>
<evidence type="ECO:0000256" key="1">
    <source>
        <dbReference type="ARBA" id="ARBA00004651"/>
    </source>
</evidence>
<organism evidence="9 10">
    <name type="scientific">Robinsoniella peoriensis</name>
    <dbReference type="NCBI Taxonomy" id="180332"/>
    <lineage>
        <taxon>Bacteria</taxon>
        <taxon>Bacillati</taxon>
        <taxon>Bacillota</taxon>
        <taxon>Clostridia</taxon>
        <taxon>Lachnospirales</taxon>
        <taxon>Lachnospiraceae</taxon>
        <taxon>Robinsoniella</taxon>
    </lineage>
</organism>
<dbReference type="InterPro" id="IPR003856">
    <property type="entry name" value="LPS_length_determ_N"/>
</dbReference>
<keyword evidence="5 7" id="KW-1133">Transmembrane helix</keyword>
<dbReference type="GO" id="GO:0005886">
    <property type="term" value="C:plasma membrane"/>
    <property type="evidence" value="ECO:0007669"/>
    <property type="project" value="UniProtKB-SubCell"/>
</dbReference>
<dbReference type="RefSeq" id="WP_138002303.1">
    <property type="nucleotide sequence ID" value="NZ_QGQD01000040.1"/>
</dbReference>
<dbReference type="AlphaFoldDB" id="A0A4U8QAU1"/>
<keyword evidence="6 7" id="KW-0472">Membrane</keyword>
<reference evidence="9 10" key="1">
    <citation type="journal article" date="2019" name="Anaerobe">
        <title>Detection of Robinsoniella peoriensis in multiple bone samples of a trauma patient.</title>
        <authorList>
            <person name="Schrottner P."/>
            <person name="Hartwich K."/>
            <person name="Bunk B."/>
            <person name="Schober I."/>
            <person name="Helbig S."/>
            <person name="Rudolph W.W."/>
            <person name="Gunzer F."/>
        </authorList>
    </citation>
    <scope>NUCLEOTIDE SEQUENCE [LARGE SCALE GENOMIC DNA]</scope>
    <source>
        <strain evidence="9 10">DSM 106044</strain>
    </source>
</reference>
<evidence type="ECO:0000256" key="2">
    <source>
        <dbReference type="ARBA" id="ARBA00006683"/>
    </source>
</evidence>
<dbReference type="EMBL" id="QGQD01000040">
    <property type="protein sequence ID" value="TLD01363.1"/>
    <property type="molecule type" value="Genomic_DNA"/>
</dbReference>
<dbReference type="GO" id="GO:0004713">
    <property type="term" value="F:protein tyrosine kinase activity"/>
    <property type="evidence" value="ECO:0007669"/>
    <property type="project" value="TreeGrafter"/>
</dbReference>
<protein>
    <submittedName>
        <fullName evidence="9">Capsular polysaccharide type 8 biosynthesis protein cap8A</fullName>
    </submittedName>
</protein>
<dbReference type="STRING" id="180332.GCA_000797495_03660"/>
<name>A0A4U8QAU1_9FIRM</name>
<comment type="similarity">
    <text evidence="2">Belongs to the CpsC/CapA family.</text>
</comment>
<feature type="transmembrane region" description="Helical" evidence="7">
    <location>
        <begin position="182"/>
        <end position="203"/>
    </location>
</feature>
<keyword evidence="10" id="KW-1185">Reference proteome</keyword>
<keyword evidence="4 7" id="KW-0812">Transmembrane</keyword>
<dbReference type="InterPro" id="IPR050445">
    <property type="entry name" value="Bact_polysacc_biosynth/exp"/>
</dbReference>
<accession>A0A4U8QAU1</accession>
<dbReference type="PANTHER" id="PTHR32309:SF13">
    <property type="entry name" value="FERRIC ENTEROBACTIN TRANSPORT PROTEIN FEPE"/>
    <property type="match status" value="1"/>
</dbReference>
<evidence type="ECO:0000259" key="8">
    <source>
        <dbReference type="Pfam" id="PF02706"/>
    </source>
</evidence>
<dbReference type="PANTHER" id="PTHR32309">
    <property type="entry name" value="TYROSINE-PROTEIN KINASE"/>
    <property type="match status" value="1"/>
</dbReference>
<comment type="caution">
    <text evidence="9">The sequence shown here is derived from an EMBL/GenBank/DDBJ whole genome shotgun (WGS) entry which is preliminary data.</text>
</comment>
<sequence length="244" mass="27177">METNQLQNDEVEIDLKEIFFVLLHKLWIIVLAMVVCAGVAGIFTKTMITPQFKSSSMLYILTKSTSITSLADIQMGSQLTKDYSILVESRPVLEEVIKNLKLDLKYEELLKKIEISNPADTRIITITVTDPDPKMAKTITDEVAEVASDRIADIMKQEDKPSIVEKGHIAETKSSPSTVKNCAIVGLLGAVVAAFIIILIFMMDDTIKTADDIEKYLGITTLGTIPTGDKSKKQSRQRKLPFRR</sequence>
<evidence type="ECO:0000256" key="4">
    <source>
        <dbReference type="ARBA" id="ARBA00022692"/>
    </source>
</evidence>
<evidence type="ECO:0000256" key="3">
    <source>
        <dbReference type="ARBA" id="ARBA00022475"/>
    </source>
</evidence>
<evidence type="ECO:0000256" key="6">
    <source>
        <dbReference type="ARBA" id="ARBA00023136"/>
    </source>
</evidence>
<gene>
    <name evidence="9" type="primary">cap8A</name>
    <name evidence="9" type="ORF">DSM106044_01745</name>
</gene>
<feature type="domain" description="Polysaccharide chain length determinant N-terminal" evidence="8">
    <location>
        <begin position="12"/>
        <end position="100"/>
    </location>
</feature>
<feature type="transmembrane region" description="Helical" evidence="7">
    <location>
        <begin position="26"/>
        <end position="48"/>
    </location>
</feature>
<proteinExistence type="inferred from homology"/>
<evidence type="ECO:0000256" key="7">
    <source>
        <dbReference type="SAM" id="Phobius"/>
    </source>
</evidence>
<evidence type="ECO:0000313" key="9">
    <source>
        <dbReference type="EMBL" id="TLD01363.1"/>
    </source>
</evidence>
<keyword evidence="3" id="KW-1003">Cell membrane</keyword>
<comment type="subcellular location">
    <subcellularLocation>
        <location evidence="1">Cell membrane</location>
        <topology evidence="1">Multi-pass membrane protein</topology>
    </subcellularLocation>
</comment>
<evidence type="ECO:0000313" key="10">
    <source>
        <dbReference type="Proteomes" id="UP000306509"/>
    </source>
</evidence>
<dbReference type="Pfam" id="PF02706">
    <property type="entry name" value="Wzz"/>
    <property type="match status" value="1"/>
</dbReference>